<feature type="active site" description="Proton acceptor; for dehydratase activity" evidence="8">
    <location>
        <position position="992"/>
    </location>
</feature>
<evidence type="ECO:0000313" key="13">
    <source>
        <dbReference type="EMBL" id="KEZ40049.1"/>
    </source>
</evidence>
<dbReference type="InterPro" id="IPR013217">
    <property type="entry name" value="Methyltransf_12"/>
</dbReference>
<dbReference type="InterPro" id="IPR020841">
    <property type="entry name" value="PKS_Beta-ketoAc_synthase_dom"/>
</dbReference>
<dbReference type="KEGG" id="sapo:SAPIO_CDS9048"/>
<dbReference type="Pfam" id="PF16197">
    <property type="entry name" value="KAsynt_C_assoc"/>
    <property type="match status" value="1"/>
</dbReference>
<feature type="active site" description="Proton donor; for dehydratase activity" evidence="8">
    <location>
        <position position="1164"/>
    </location>
</feature>
<dbReference type="GO" id="GO:0016491">
    <property type="term" value="F:oxidoreductase activity"/>
    <property type="evidence" value="ECO:0007669"/>
    <property type="project" value="UniProtKB-KW"/>
</dbReference>
<dbReference type="GO" id="GO:0004312">
    <property type="term" value="F:fatty acid synthase activity"/>
    <property type="evidence" value="ECO:0007669"/>
    <property type="project" value="TreeGrafter"/>
</dbReference>
<evidence type="ECO:0000256" key="1">
    <source>
        <dbReference type="ARBA" id="ARBA00022450"/>
    </source>
</evidence>
<evidence type="ECO:0000259" key="12">
    <source>
        <dbReference type="PROSITE" id="PS52019"/>
    </source>
</evidence>
<dbReference type="GeneID" id="27728120"/>
<dbReference type="HOGENOM" id="CLU_000022_31_0_1"/>
<keyword evidence="3" id="KW-0808">Transferase</keyword>
<dbReference type="SUPFAM" id="SSF51735">
    <property type="entry name" value="NAD(P)-binding Rossmann-fold domains"/>
    <property type="match status" value="2"/>
</dbReference>
<keyword evidence="6" id="KW-0511">Multifunctional enzyme</keyword>
<dbReference type="Pfam" id="PF08240">
    <property type="entry name" value="ADH_N"/>
    <property type="match status" value="1"/>
</dbReference>
<dbReference type="SUPFAM" id="SSF50129">
    <property type="entry name" value="GroES-like"/>
    <property type="match status" value="1"/>
</dbReference>
<dbReference type="InterPro" id="IPR049552">
    <property type="entry name" value="PKS_DH_N"/>
</dbReference>
<dbReference type="SUPFAM" id="SSF53901">
    <property type="entry name" value="Thiolase-like"/>
    <property type="match status" value="1"/>
</dbReference>
<dbReference type="Pfam" id="PF00698">
    <property type="entry name" value="Acyl_transf_1"/>
    <property type="match status" value="1"/>
</dbReference>
<evidence type="ECO:0000256" key="9">
    <source>
        <dbReference type="SAM" id="MobiDB-lite"/>
    </source>
</evidence>
<dbReference type="GO" id="GO:0044550">
    <property type="term" value="P:secondary metabolite biosynthetic process"/>
    <property type="evidence" value="ECO:0007669"/>
    <property type="project" value="UniProtKB-ARBA"/>
</dbReference>
<dbReference type="GO" id="GO:1901336">
    <property type="term" value="P:lactone biosynthetic process"/>
    <property type="evidence" value="ECO:0007669"/>
    <property type="project" value="UniProtKB-ARBA"/>
</dbReference>
<dbReference type="CDD" id="cd02440">
    <property type="entry name" value="AdoMet_MTases"/>
    <property type="match status" value="1"/>
</dbReference>
<dbReference type="Proteomes" id="UP000028545">
    <property type="component" value="Unassembled WGS sequence"/>
</dbReference>
<dbReference type="OMA" id="QWWEFSI"/>
<dbReference type="Pfam" id="PF02801">
    <property type="entry name" value="Ketoacyl-synt_C"/>
    <property type="match status" value="1"/>
</dbReference>
<feature type="domain" description="PKS/mFAS DH" evidence="12">
    <location>
        <begin position="959"/>
        <end position="1251"/>
    </location>
</feature>
<keyword evidence="2" id="KW-0597">Phosphoprotein</keyword>
<feature type="region of interest" description="Disordered" evidence="9">
    <location>
        <begin position="1"/>
        <end position="48"/>
    </location>
</feature>
<dbReference type="Gene3D" id="3.10.129.110">
    <property type="entry name" value="Polyketide synthase dehydratase"/>
    <property type="match status" value="1"/>
</dbReference>
<dbReference type="InterPro" id="IPR036291">
    <property type="entry name" value="NAD(P)-bd_dom_sf"/>
</dbReference>
<dbReference type="InterPro" id="IPR011032">
    <property type="entry name" value="GroES-like_sf"/>
</dbReference>
<keyword evidence="14" id="KW-1185">Reference proteome</keyword>
<dbReference type="PANTHER" id="PTHR43775:SF28">
    <property type="entry name" value="SYNTHASE, PUTATIVE-RELATED"/>
    <property type="match status" value="1"/>
</dbReference>
<evidence type="ECO:0000259" key="10">
    <source>
        <dbReference type="PROSITE" id="PS50075"/>
    </source>
</evidence>
<proteinExistence type="predicted"/>
<feature type="domain" description="Carrier" evidence="10">
    <location>
        <begin position="2468"/>
        <end position="2543"/>
    </location>
</feature>
<dbReference type="InterPro" id="IPR014030">
    <property type="entry name" value="Ketoacyl_synth_N"/>
</dbReference>
<dbReference type="Pfam" id="PF00109">
    <property type="entry name" value="ketoacyl-synt"/>
    <property type="match status" value="1"/>
</dbReference>
<dbReference type="Pfam" id="PF14765">
    <property type="entry name" value="PS-DH"/>
    <property type="match status" value="1"/>
</dbReference>
<dbReference type="InterPro" id="IPR013154">
    <property type="entry name" value="ADH-like_N"/>
</dbReference>
<evidence type="ECO:0000256" key="7">
    <source>
        <dbReference type="ARBA" id="ARBA00023315"/>
    </source>
</evidence>
<feature type="compositionally biased region" description="Polar residues" evidence="9">
    <location>
        <begin position="10"/>
        <end position="44"/>
    </location>
</feature>
<dbReference type="InterPro" id="IPR050091">
    <property type="entry name" value="PKS_NRPS_Biosynth_Enz"/>
</dbReference>
<reference evidence="13 14" key="1">
    <citation type="journal article" date="2014" name="Genome Announc.">
        <title>Draft genome sequence of the pathogenic fungus Scedosporium apiospermum.</title>
        <authorList>
            <person name="Vandeputte P."/>
            <person name="Ghamrawi S."/>
            <person name="Rechenmann M."/>
            <person name="Iltis A."/>
            <person name="Giraud S."/>
            <person name="Fleury M."/>
            <person name="Thornton C."/>
            <person name="Delhaes L."/>
            <person name="Meyer W."/>
            <person name="Papon N."/>
            <person name="Bouchara J.P."/>
        </authorList>
    </citation>
    <scope>NUCLEOTIDE SEQUENCE [LARGE SCALE GENOMIC DNA]</scope>
    <source>
        <strain evidence="13 14">IHEM 14462</strain>
    </source>
</reference>
<dbReference type="SMART" id="SM00823">
    <property type="entry name" value="PKS_PP"/>
    <property type="match status" value="1"/>
</dbReference>
<keyword evidence="7" id="KW-0012">Acyltransferase</keyword>
<dbReference type="Pfam" id="PF21089">
    <property type="entry name" value="PKS_DH_N"/>
    <property type="match status" value="1"/>
</dbReference>
<dbReference type="GO" id="GO:0006633">
    <property type="term" value="P:fatty acid biosynthetic process"/>
    <property type="evidence" value="ECO:0007669"/>
    <property type="project" value="TreeGrafter"/>
</dbReference>
<dbReference type="SMART" id="SM00829">
    <property type="entry name" value="PKS_ER"/>
    <property type="match status" value="1"/>
</dbReference>
<dbReference type="InterPro" id="IPR014031">
    <property type="entry name" value="Ketoacyl_synth_C"/>
</dbReference>
<evidence type="ECO:0000256" key="3">
    <source>
        <dbReference type="ARBA" id="ARBA00022679"/>
    </source>
</evidence>
<dbReference type="Gene3D" id="3.90.180.10">
    <property type="entry name" value="Medium-chain alcohol dehydrogenases, catalytic domain"/>
    <property type="match status" value="1"/>
</dbReference>
<accession>A0A084FY87</accession>
<keyword evidence="1" id="KW-0596">Phosphopantetheine</keyword>
<dbReference type="FunFam" id="3.40.50.720:FF:000209">
    <property type="entry name" value="Polyketide synthase Pks12"/>
    <property type="match status" value="1"/>
</dbReference>
<evidence type="ECO:0000256" key="8">
    <source>
        <dbReference type="PROSITE-ProRule" id="PRU01363"/>
    </source>
</evidence>
<dbReference type="SMART" id="SM00825">
    <property type="entry name" value="PKS_KS"/>
    <property type="match status" value="1"/>
</dbReference>
<dbReference type="InterPro" id="IPR020807">
    <property type="entry name" value="PKS_DH"/>
</dbReference>
<keyword evidence="4" id="KW-0521">NADP</keyword>
<evidence type="ECO:0000313" key="14">
    <source>
        <dbReference type="Proteomes" id="UP000028545"/>
    </source>
</evidence>
<dbReference type="InterPro" id="IPR016039">
    <property type="entry name" value="Thiolase-like"/>
</dbReference>
<dbReference type="InterPro" id="IPR036736">
    <property type="entry name" value="ACP-like_sf"/>
</dbReference>
<evidence type="ECO:0000259" key="11">
    <source>
        <dbReference type="PROSITE" id="PS52004"/>
    </source>
</evidence>
<keyword evidence="5" id="KW-0560">Oxidoreductase</keyword>
<dbReference type="CDD" id="cd00833">
    <property type="entry name" value="PKS"/>
    <property type="match status" value="1"/>
</dbReference>
<dbReference type="InterPro" id="IPR057326">
    <property type="entry name" value="KR_dom"/>
</dbReference>
<dbReference type="PROSITE" id="PS52004">
    <property type="entry name" value="KS3_2"/>
    <property type="match status" value="1"/>
</dbReference>
<evidence type="ECO:0000256" key="6">
    <source>
        <dbReference type="ARBA" id="ARBA00023268"/>
    </source>
</evidence>
<feature type="region of interest" description="C-terminal hotdog fold" evidence="8">
    <location>
        <begin position="1102"/>
        <end position="1251"/>
    </location>
</feature>
<dbReference type="CDD" id="cd05195">
    <property type="entry name" value="enoyl_red"/>
    <property type="match status" value="1"/>
</dbReference>
<dbReference type="Pfam" id="PF08242">
    <property type="entry name" value="Methyltransf_12"/>
    <property type="match status" value="1"/>
</dbReference>
<dbReference type="SUPFAM" id="SSF53335">
    <property type="entry name" value="S-adenosyl-L-methionine-dependent methyltransferases"/>
    <property type="match status" value="1"/>
</dbReference>
<dbReference type="SUPFAM" id="SSF47336">
    <property type="entry name" value="ACP-like"/>
    <property type="match status" value="1"/>
</dbReference>
<dbReference type="EMBL" id="JOWA01000132">
    <property type="protein sequence ID" value="KEZ40049.1"/>
    <property type="molecule type" value="Genomic_DNA"/>
</dbReference>
<dbReference type="RefSeq" id="XP_016639848.1">
    <property type="nucleotide sequence ID" value="XM_016790545.1"/>
</dbReference>
<name>A0A084FY87_PSEDA</name>
<dbReference type="InterPro" id="IPR013968">
    <property type="entry name" value="PKS_KR"/>
</dbReference>
<evidence type="ECO:0000256" key="5">
    <source>
        <dbReference type="ARBA" id="ARBA00023002"/>
    </source>
</evidence>
<dbReference type="InterPro" id="IPR020806">
    <property type="entry name" value="PKS_PP-bd"/>
</dbReference>
<dbReference type="PANTHER" id="PTHR43775">
    <property type="entry name" value="FATTY ACID SYNTHASE"/>
    <property type="match status" value="1"/>
</dbReference>
<dbReference type="InterPro" id="IPR009081">
    <property type="entry name" value="PP-bd_ACP"/>
</dbReference>
<dbReference type="PROSITE" id="PS50075">
    <property type="entry name" value="CARRIER"/>
    <property type="match status" value="1"/>
</dbReference>
<dbReference type="InterPro" id="IPR032821">
    <property type="entry name" value="PKS_assoc"/>
</dbReference>
<dbReference type="InterPro" id="IPR042104">
    <property type="entry name" value="PKS_dehydratase_sf"/>
</dbReference>
<dbReference type="Gene3D" id="3.40.50.720">
    <property type="entry name" value="NAD(P)-binding Rossmann-like Domain"/>
    <property type="match status" value="2"/>
</dbReference>
<dbReference type="Pfam" id="PF13602">
    <property type="entry name" value="ADH_zinc_N_2"/>
    <property type="match status" value="1"/>
</dbReference>
<dbReference type="SMART" id="SM00822">
    <property type="entry name" value="PKS_KR"/>
    <property type="match status" value="1"/>
</dbReference>
<evidence type="ECO:0000256" key="2">
    <source>
        <dbReference type="ARBA" id="ARBA00022553"/>
    </source>
</evidence>
<dbReference type="OrthoDB" id="329835at2759"/>
<dbReference type="InterPro" id="IPR049551">
    <property type="entry name" value="PKS_DH_C"/>
</dbReference>
<dbReference type="VEuPathDB" id="FungiDB:SAPIO_CDS9048"/>
<dbReference type="PROSITE" id="PS52019">
    <property type="entry name" value="PKS_MFAS_DH"/>
    <property type="match status" value="1"/>
</dbReference>
<dbReference type="InterPro" id="IPR029063">
    <property type="entry name" value="SAM-dependent_MTases_sf"/>
</dbReference>
<dbReference type="SUPFAM" id="SSF55048">
    <property type="entry name" value="Probable ACP-binding domain of malonyl-CoA ACP transacylase"/>
    <property type="match status" value="1"/>
</dbReference>
<dbReference type="InterPro" id="IPR020843">
    <property type="entry name" value="ER"/>
</dbReference>
<dbReference type="SMART" id="SM00826">
    <property type="entry name" value="PKS_DH"/>
    <property type="match status" value="1"/>
</dbReference>
<dbReference type="Gene3D" id="3.40.366.10">
    <property type="entry name" value="Malonyl-Coenzyme A Acyl Carrier Protein, domain 2"/>
    <property type="match status" value="1"/>
</dbReference>
<dbReference type="SUPFAM" id="SSF52151">
    <property type="entry name" value="FabD/lysophospholipase-like"/>
    <property type="match status" value="1"/>
</dbReference>
<dbReference type="InterPro" id="IPR014043">
    <property type="entry name" value="Acyl_transferase_dom"/>
</dbReference>
<dbReference type="InterPro" id="IPR001227">
    <property type="entry name" value="Ac_transferase_dom_sf"/>
</dbReference>
<protein>
    <submittedName>
        <fullName evidence="13">Polyketide synthase</fullName>
    </submittedName>
</protein>
<evidence type="ECO:0000256" key="4">
    <source>
        <dbReference type="ARBA" id="ARBA00022857"/>
    </source>
</evidence>
<dbReference type="Pfam" id="PF08659">
    <property type="entry name" value="KR"/>
    <property type="match status" value="1"/>
</dbReference>
<feature type="region of interest" description="N-terminal hotdog fold" evidence="8">
    <location>
        <begin position="959"/>
        <end position="1089"/>
    </location>
</feature>
<gene>
    <name evidence="13" type="ORF">SAPIO_CDS9048</name>
</gene>
<dbReference type="Gene3D" id="3.40.47.10">
    <property type="match status" value="1"/>
</dbReference>
<comment type="caution">
    <text evidence="13">The sequence shown here is derived from an EMBL/GenBank/DDBJ whole genome shotgun (WGS) entry which is preliminary data.</text>
</comment>
<dbReference type="InterPro" id="IPR016035">
    <property type="entry name" value="Acyl_Trfase/lysoPLipase"/>
</dbReference>
<dbReference type="InterPro" id="IPR016036">
    <property type="entry name" value="Malonyl_transacylase_ACP-bd"/>
</dbReference>
<dbReference type="Gene3D" id="3.40.50.150">
    <property type="entry name" value="Vaccinia Virus protein VP39"/>
    <property type="match status" value="1"/>
</dbReference>
<dbReference type="InterPro" id="IPR049900">
    <property type="entry name" value="PKS_mFAS_DH"/>
</dbReference>
<feature type="domain" description="Ketosynthase family 3 (KS3)" evidence="11">
    <location>
        <begin position="52"/>
        <end position="473"/>
    </location>
</feature>
<dbReference type="SMART" id="SM00827">
    <property type="entry name" value="PKS_AT"/>
    <property type="match status" value="1"/>
</dbReference>
<sequence length="2548" mass="277315">MAAHLDGIVGNSSGQNGHVNGSAVPRTNGTVGSQRNGVNGTRQAAGSGVPAATPIAVCGMALRLPGGLENPQQLWEFLLAGGDARTRVPESRYNVSAYHSESGRPGTVATEYGYFLDESIKLGALDTSRFSFSRAELESADPQQRLMLEVVRECLDDAGEVGFRGRTIGCYMGCYGEDWLEVQSRDPQQSGPSKVDGYNDFMLSNRISYEMDLRGPSMTIRTACSSALVGLHESCVALQRSDCEAAVVGGANLIFAPGLTTFMTEKGVLSPEGSCKTFSAEADGYARGEAISAVYLKPLDAAVRDGNPIRAVIRATMTNSDGKTQGISVPSAVSQEAMIRKAYEAAGITDFSQTAFVECHGTGTPIGDPLEAKAIAGVFGGDEGVYIGSVKPNLGHSEGASGITSLIKAVLSLENQTIPPNIKFSTPNPKIPFQERNLTVPLEPIPWPETRHERVSINSFGLGGSNAHVILDSARSFQTERAGLSANGHSTATTVASPDIPRAPSGTGPQLLVFSANTASSLQKMTQSFQDWVSEKLNDPEPSDYLQHLAYTLANRREHLPHRSFMVASTDQSGTPSPGRRAADQRPNLVMVFTGQGAQWPRMGRELLLRSDLSFQKSIRSLDQYLQEAQYPDIPPWTLEEELLKPAKTSRVQTAELSQPLCTAVQIALVDLFAAAGIKPDAVVGHSSGEIVAAYAAGALTSKEAIVAGWRRGLAAAKQTRPGAMAAIGLGWGDVREFLSPKVVVACENSPKSVTLSGDTAEVEEAVSNIKKAYPHALARLLKVDKAYHSHHMQEVGEEYYATVRSELVAKPPQKSFFSSVTGKLHEAALDPVYWQTNLESPVLFKSAVSSILGQMENVAFLEIGPHSALAGPVRQILTEASRSAPYVSAMKRGEDCVESFLTAIGTLFELNMPVDFKALILPGRCLPGLPTYPWDHEGDYWKESRMAHEWRCREFPSHPLLGIRQLESTSLEPSWRNLLHVDKDASWLRDHKIESNTIFPCAGYLAMVGEGIRQISGRQDGFALRDVVIAAALVLNEGKPTELVTTFRPYRLTDSLDSQWWEFTIASHNGHLWSKHCTGQVSSTTETSRPAQTQTADLTNLPRKMDRHRFYRIMSDAGLQFGPRFQRLRGLRTGTLECLATADIDDVTIGDEKHYHLHPTIVDASLQSAALAALRGRVEAKEYRRVPTKIDWLWMRSSDPNVNLSVTTSATLVKGSRDVVGQVQEILAEGKVVFHMEGLKLSPLEEAEAPETDSLSATARLTWGPHIDFLDAANLIRPSIPRHLYTDAMNELVRLCVVYSHRHIQTVEPTLHHMKKFKAWIRDQEQVVRAGPYPDTIALGDQFLIDRVNTLVQQLSETPMVGCAVAMQKVVTNIVGLLTGQTEALGILLADDTLTKLYVATDACDRSDFMRHLTHTKPNIRILEIGAGTGASTSSMLKHLKLPGPTGQALFSKYTFTDISSAFFVAAKELFKDVPNMEYRTLDISKSPAEQGFDGEKYDLVIATNVIHATKSLRESLENVNQLLAPGGRLLLHELFSPSKWPNYVFGTLPGWWYGEADGRPDEPFVSPERWESELIGAGFAGLDAVALDAEEPHQVNAIMVARAQTVSSRQNGEGGKKTVTILSDRDGQPELAGALSQQLHARGYTVQRRQLGDELPTSQDIISLLDIERPFLADIDEERYQAFQGLINNLGGSGLLWVTHPCQVRCHDPRYAQIIGAARELRNELLVDLATCEVDDMVSSVDRIIDVFAQFQTREQDGSLNADMEYAIVDGTVLVGRIYPISLKEEVAEDNLDHVHLEMAKPGRLTSLRWTPRAARPLIGDEVEVEIHAAGLNFRDVLCALGIVAFPEEGLGLEASGTVSRVGPEAKDLIPGDRIMFLGKGAFSTHTVIRERYSERIPDGLSFEDAVAMPIIFATAAAALISIGRLQKGQTVLIHSACGGVGLAAIQLARMVGAEIFATVGSEEKVRYLTDTIGLPADRIFNSRDTTFVDGLMRETHGKGVDLVMNSLSGELLHATWRCVAEFGTMVEIGKRDLLGKGRLDMDVFLANRTYSCFDLDELNAKKPEACKELLRSVMEYFEKGHIKPIRPIKAFDASSIEAAFRYMQKGQHMGKIVISMRDEDGTVKVDTSALAKRLKKLELDSSASYLLIGGFGGLGHSVARHLVEHNARRLIFLSRKGGERPEDVDLVRELESMGCEVGVVKGSVVSADDVARAVKLAGPALKGILQLSMVLRDEAFPRMRLEDWEAAVTPKVRGTWLLHEAALAAGVDLDFFVLFSSLSGILGQPGQANYCAANTFLDAFVQYRINLGLPAAAVDIGVVGDIGAASLDKGLMKRVKQAKAQMVTELELLETISAAITINGTNTTGVITSNGSAPSGTAGFVEKRQFMIGVGTSIPLSHPENRAFFRKDRRLAIYHNATNLSSSQGDQGSSNADALQAFIAKVRSAGVAEEGGANAVLREDETAAFLSREIGRKLFTFLLRNIEDLDACLGVPLSQLGVDSLVGVEMRNWWRQAFGFDITVLELLGMGNLELLGKHAAEGLERVLG</sequence>
<dbReference type="GO" id="GO:0031177">
    <property type="term" value="F:phosphopantetheine binding"/>
    <property type="evidence" value="ECO:0007669"/>
    <property type="project" value="InterPro"/>
</dbReference>
<dbReference type="Gene3D" id="3.30.70.3290">
    <property type="match status" value="1"/>
</dbReference>
<organism evidence="13 14">
    <name type="scientific">Pseudallescheria apiosperma</name>
    <name type="common">Scedosporium apiospermum</name>
    <dbReference type="NCBI Taxonomy" id="563466"/>
    <lineage>
        <taxon>Eukaryota</taxon>
        <taxon>Fungi</taxon>
        <taxon>Dikarya</taxon>
        <taxon>Ascomycota</taxon>
        <taxon>Pezizomycotina</taxon>
        <taxon>Sordariomycetes</taxon>
        <taxon>Hypocreomycetidae</taxon>
        <taxon>Microascales</taxon>
        <taxon>Microascaceae</taxon>
        <taxon>Scedosporium</taxon>
    </lineage>
</organism>